<gene>
    <name evidence="1" type="ORF">BARVI_08510</name>
</gene>
<evidence type="ECO:0000313" key="1">
    <source>
        <dbReference type="EMBL" id="AHF13858.1"/>
    </source>
</evidence>
<sequence length="153" mass="16266">MFAAFFLNSQAQAPDSFQYQAVVSDNNATLNNADVTVRLVIHEKSATGTTVYAETHSTRTNNFGLIALQVGKGTPETGTFAAIEWGKGTFFIETQIDKGAGFVSTGTQQLMSVPYAKYANLAGKITLTSASGKKFALIIDDNGALSTQEITAE</sequence>
<name>W0EWD0_9BACT</name>
<dbReference type="eggNOG" id="COG5295">
    <property type="taxonomic scope" value="Bacteria"/>
</dbReference>
<organism evidence="1 2">
    <name type="scientific">Barnesiella viscericola DSM 18177</name>
    <dbReference type="NCBI Taxonomy" id="880074"/>
    <lineage>
        <taxon>Bacteria</taxon>
        <taxon>Pseudomonadati</taxon>
        <taxon>Bacteroidota</taxon>
        <taxon>Bacteroidia</taxon>
        <taxon>Bacteroidales</taxon>
        <taxon>Barnesiellaceae</taxon>
        <taxon>Barnesiella</taxon>
    </lineage>
</organism>
<dbReference type="EMBL" id="CP007034">
    <property type="protein sequence ID" value="AHF13858.1"/>
    <property type="molecule type" value="Genomic_DNA"/>
</dbReference>
<dbReference type="HOGENOM" id="CLU_1709611_0_0_10"/>
<dbReference type="AlphaFoldDB" id="W0EWD0"/>
<keyword evidence="2" id="KW-1185">Reference proteome</keyword>
<accession>W0EWD0</accession>
<protein>
    <submittedName>
        <fullName evidence="1">Uncharacterized protein</fullName>
    </submittedName>
</protein>
<proteinExistence type="predicted"/>
<dbReference type="STRING" id="880074.BARVI_08510"/>
<dbReference type="Proteomes" id="UP000018901">
    <property type="component" value="Chromosome"/>
</dbReference>
<evidence type="ECO:0000313" key="2">
    <source>
        <dbReference type="Proteomes" id="UP000018901"/>
    </source>
</evidence>
<dbReference type="KEGG" id="bvs:BARVI_08510"/>
<reference evidence="1 2" key="1">
    <citation type="submission" date="2013-12" db="EMBL/GenBank/DDBJ databases">
        <authorList>
            <consortium name="DOE Joint Genome Institute"/>
            <person name="Eisen J."/>
            <person name="Huntemann M."/>
            <person name="Han J."/>
            <person name="Chen A."/>
            <person name="Kyrpides N."/>
            <person name="Mavromatis K."/>
            <person name="Markowitz V."/>
            <person name="Palaniappan K."/>
            <person name="Ivanova N."/>
            <person name="Schaumberg A."/>
            <person name="Pati A."/>
            <person name="Liolios K."/>
            <person name="Nordberg H.P."/>
            <person name="Cantor M.N."/>
            <person name="Hua S.X."/>
            <person name="Woyke T."/>
        </authorList>
    </citation>
    <scope>NUCLEOTIDE SEQUENCE [LARGE SCALE GENOMIC DNA]</scope>
    <source>
        <strain evidence="2">DSM 18177</strain>
    </source>
</reference>